<sequence length="108" mass="12076">MNVESVFAYRYNTVVPEGEEPVFRVAVVMTLKNPGTLSWTVGKATLARDGEEAKQSGVWQPEPLAPLDWGFIVVETELPERVAREKLTLRLWDENGTQSVEIGNVSFP</sequence>
<dbReference type="Pfam" id="PF09544">
    <property type="entry name" value="DUF2381"/>
    <property type="match status" value="1"/>
</dbReference>
<protein>
    <submittedName>
        <fullName evidence="1">DUF2381 family protein</fullName>
    </submittedName>
</protein>
<name>A0ABT3ZWF8_9BACT</name>
<proteinExistence type="predicted"/>
<accession>A0ABT3ZWF8</accession>
<dbReference type="EMBL" id="JAPNKA010000001">
    <property type="protein sequence ID" value="MCY1073743.1"/>
    <property type="molecule type" value="Genomic_DNA"/>
</dbReference>
<keyword evidence="2" id="KW-1185">Reference proteome</keyword>
<reference evidence="1 2" key="1">
    <citation type="submission" date="2022-11" db="EMBL/GenBank/DDBJ databases">
        <title>Minimal conservation of predation-associated metabolite biosynthetic gene clusters underscores biosynthetic potential of Myxococcota including descriptions for ten novel species: Archangium lansinium sp. nov., Myxococcus landrumus sp. nov., Nannocystis bai.</title>
        <authorList>
            <person name="Ahearne A."/>
            <person name="Stevens C."/>
            <person name="Phillips K."/>
        </authorList>
    </citation>
    <scope>NUCLEOTIDE SEQUENCE [LARGE SCALE GENOMIC DNA]</scope>
    <source>
        <strain evidence="1 2">MIWBW</strain>
    </source>
</reference>
<comment type="caution">
    <text evidence="1">The sequence shown here is derived from an EMBL/GenBank/DDBJ whole genome shotgun (WGS) entry which is preliminary data.</text>
</comment>
<evidence type="ECO:0000313" key="2">
    <source>
        <dbReference type="Proteomes" id="UP001207654"/>
    </source>
</evidence>
<dbReference type="Proteomes" id="UP001207654">
    <property type="component" value="Unassembled WGS sequence"/>
</dbReference>
<dbReference type="InterPro" id="IPR011754">
    <property type="entry name" value="Mxa_paralog_2268"/>
</dbReference>
<gene>
    <name evidence="1" type="ORF">OV287_04530</name>
</gene>
<organism evidence="1 2">
    <name type="scientific">Archangium lansingense</name>
    <dbReference type="NCBI Taxonomy" id="2995310"/>
    <lineage>
        <taxon>Bacteria</taxon>
        <taxon>Pseudomonadati</taxon>
        <taxon>Myxococcota</taxon>
        <taxon>Myxococcia</taxon>
        <taxon>Myxococcales</taxon>
        <taxon>Cystobacterineae</taxon>
        <taxon>Archangiaceae</taxon>
        <taxon>Archangium</taxon>
    </lineage>
</organism>
<evidence type="ECO:0000313" key="1">
    <source>
        <dbReference type="EMBL" id="MCY1073743.1"/>
    </source>
</evidence>